<evidence type="ECO:0000313" key="2">
    <source>
        <dbReference type="EMBL" id="WLF49014.1"/>
    </source>
</evidence>
<dbReference type="AlphaFoldDB" id="A0AAX3YM95"/>
<dbReference type="EMBL" id="CP130953">
    <property type="protein sequence ID" value="WLF49014.1"/>
    <property type="molecule type" value="Genomic_DNA"/>
</dbReference>
<accession>A0AAX3YM95</accession>
<name>A0AAX3YM95_RHOOP</name>
<sequence>MKDQDQRGGDNSNLIQGGTVSLTQNVTHTTVGLTYSETKDLFMTLFRDNFYEMRGQAMEVVAERAEEITVKFLNRMQGRAPEGFDSANDPALQRALVSAQTEYACSGDQELGDVLVDILVDRAETPTGSLQSIILSEALTVAPKLTSGQIAALTVILCMRQTDFYHWAKPSSVYEVLKKALLNASGNLRAEKISYTHMSYAGVGSMGSGEWPLFQRFPLMYPGAFTRGFTHDDIDEDLKPFLDAIFIPAWRDPERMQTVFGTERILTESIPPTNELYPHLDKIRALMNSNPLTPDEVELDLREKIPSLSHVFDAWKTTQLRFFELTSVGMAIGQANWRRHWDSVPKLDIYFE</sequence>
<dbReference type="RefSeq" id="WP_269591394.1">
    <property type="nucleotide sequence ID" value="NZ_CP130953.1"/>
</dbReference>
<protein>
    <recommendedName>
        <fullName evidence="5">Trichodiene synthase</fullName>
    </recommendedName>
</protein>
<evidence type="ECO:0008006" key="5">
    <source>
        <dbReference type="Google" id="ProtNLM"/>
    </source>
</evidence>
<reference evidence="2" key="2">
    <citation type="submission" date="2023-07" db="EMBL/GenBank/DDBJ databases">
        <title>Genomic analysis of Rhodococcus opacus VOC-14 with glycol ethers degradation activity.</title>
        <authorList>
            <person name="Narkevich D.A."/>
            <person name="Hlushen A.M."/>
            <person name="Akhremchuk A.E."/>
            <person name="Sikolenko M.A."/>
            <person name="Valentovich L.N."/>
        </authorList>
    </citation>
    <scope>NUCLEOTIDE SEQUENCE</scope>
    <source>
        <strain evidence="2">VOC-14</strain>
    </source>
</reference>
<proteinExistence type="predicted"/>
<dbReference type="InterPro" id="IPR053773">
    <property type="entry name" value="Vpar_1526-like"/>
</dbReference>
<reference evidence="1" key="1">
    <citation type="submission" date="2022-12" db="EMBL/GenBank/DDBJ databases">
        <authorList>
            <person name="Krivoruchko A.V."/>
            <person name="Elkin A."/>
        </authorList>
    </citation>
    <scope>NUCLEOTIDE SEQUENCE</scope>
    <source>
        <strain evidence="1">IEGM 249</strain>
    </source>
</reference>
<organism evidence="2 4">
    <name type="scientific">Rhodococcus opacus</name>
    <name type="common">Nocardia opaca</name>
    <dbReference type="NCBI Taxonomy" id="37919"/>
    <lineage>
        <taxon>Bacteria</taxon>
        <taxon>Bacillati</taxon>
        <taxon>Actinomycetota</taxon>
        <taxon>Actinomycetes</taxon>
        <taxon>Mycobacteriales</taxon>
        <taxon>Nocardiaceae</taxon>
        <taxon>Rhodococcus</taxon>
    </lineage>
</organism>
<dbReference type="Proteomes" id="UP001066327">
    <property type="component" value="Unassembled WGS sequence"/>
</dbReference>
<dbReference type="Proteomes" id="UP001231166">
    <property type="component" value="Chromosome"/>
</dbReference>
<gene>
    <name evidence="1" type="ORF">O4328_16815</name>
    <name evidence="2" type="ORF">Q5707_08520</name>
</gene>
<dbReference type="NCBIfam" id="NF045477">
    <property type="entry name" value="LPO_1073_dom"/>
    <property type="match status" value="1"/>
</dbReference>
<keyword evidence="3" id="KW-1185">Reference proteome</keyword>
<evidence type="ECO:0000313" key="3">
    <source>
        <dbReference type="Proteomes" id="UP001066327"/>
    </source>
</evidence>
<evidence type="ECO:0000313" key="4">
    <source>
        <dbReference type="Proteomes" id="UP001231166"/>
    </source>
</evidence>
<dbReference type="EMBL" id="JAPWIS010000008">
    <property type="protein sequence ID" value="MCZ4585345.1"/>
    <property type="molecule type" value="Genomic_DNA"/>
</dbReference>
<evidence type="ECO:0000313" key="1">
    <source>
        <dbReference type="EMBL" id="MCZ4585345.1"/>
    </source>
</evidence>